<evidence type="ECO:0000256" key="1">
    <source>
        <dbReference type="ARBA" id="ARBA00009381"/>
    </source>
</evidence>
<dbReference type="Proteomes" id="UP000017396">
    <property type="component" value="Chromosome"/>
</dbReference>
<keyword evidence="3" id="KW-0378">Hydrolase</keyword>
<evidence type="ECO:0000313" key="5">
    <source>
        <dbReference type="EMBL" id="AGY58837.1"/>
    </source>
</evidence>
<proteinExistence type="inferred from homology"/>
<gene>
    <name evidence="5" type="primary">ggt</name>
    <name evidence="5" type="ORF">GKIL_2591</name>
</gene>
<dbReference type="EC" id="2.3.2.2" evidence="5"/>
<dbReference type="GO" id="GO:0103068">
    <property type="term" value="F:leukotriene C4 gamma-glutamyl transferase activity"/>
    <property type="evidence" value="ECO:0007669"/>
    <property type="project" value="UniProtKB-EC"/>
</dbReference>
<dbReference type="GO" id="GO:0016787">
    <property type="term" value="F:hydrolase activity"/>
    <property type="evidence" value="ECO:0007669"/>
    <property type="project" value="UniProtKB-KW"/>
</dbReference>
<keyword evidence="6" id="KW-1185">Reference proteome</keyword>
<evidence type="ECO:0000256" key="3">
    <source>
        <dbReference type="ARBA" id="ARBA00022801"/>
    </source>
</evidence>
<dbReference type="InterPro" id="IPR043137">
    <property type="entry name" value="GGT_ssub_C"/>
</dbReference>
<protein>
    <submittedName>
        <fullName evidence="5">Gamma-glutamyltransferase</fullName>
        <ecNumber evidence="5">2.3.2.2</ecNumber>
    </submittedName>
</protein>
<dbReference type="MEROPS" id="T03.013"/>
<reference evidence="5 6" key="1">
    <citation type="journal article" date="2013" name="PLoS ONE">
        <title>Cultivation and Complete Genome Sequencing of Gloeobacter kilaueensis sp. nov., from a Lava Cave in Kilauea Caldera, Hawai'i.</title>
        <authorList>
            <person name="Saw J.H."/>
            <person name="Schatz M."/>
            <person name="Brown M.V."/>
            <person name="Kunkel D.D."/>
            <person name="Foster J.S."/>
            <person name="Shick H."/>
            <person name="Christensen S."/>
            <person name="Hou S."/>
            <person name="Wan X."/>
            <person name="Donachie S.P."/>
        </authorList>
    </citation>
    <scope>NUCLEOTIDE SEQUENCE [LARGE SCALE GENOMIC DNA]</scope>
    <source>
        <strain evidence="6">JS</strain>
    </source>
</reference>
<evidence type="ECO:0000313" key="6">
    <source>
        <dbReference type="Proteomes" id="UP000017396"/>
    </source>
</evidence>
<dbReference type="PATRIC" id="fig|1183438.3.peg.2551"/>
<dbReference type="PANTHER" id="PTHR43199">
    <property type="entry name" value="GLUTATHIONE HYDROLASE"/>
    <property type="match status" value="1"/>
</dbReference>
<dbReference type="Gene3D" id="3.60.20.40">
    <property type="match status" value="1"/>
</dbReference>
<dbReference type="KEGG" id="glj:GKIL_2591"/>
<keyword evidence="2 5" id="KW-0808">Transferase</keyword>
<keyword evidence="4" id="KW-0865">Zymogen</keyword>
<keyword evidence="5" id="KW-0012">Acyltransferase</keyword>
<name>U5QIQ3_GLOK1</name>
<dbReference type="STRING" id="1183438.GKIL_2591"/>
<dbReference type="PRINTS" id="PR01210">
    <property type="entry name" value="GGTRANSPTASE"/>
</dbReference>
<evidence type="ECO:0000256" key="2">
    <source>
        <dbReference type="ARBA" id="ARBA00022679"/>
    </source>
</evidence>
<dbReference type="Gene3D" id="1.10.246.130">
    <property type="match status" value="1"/>
</dbReference>
<dbReference type="EMBL" id="CP003587">
    <property type="protein sequence ID" value="AGY58837.1"/>
    <property type="molecule type" value="Genomic_DNA"/>
</dbReference>
<dbReference type="eggNOG" id="COG0405">
    <property type="taxonomic scope" value="Bacteria"/>
</dbReference>
<dbReference type="SUPFAM" id="SSF56235">
    <property type="entry name" value="N-terminal nucleophile aminohydrolases (Ntn hydrolases)"/>
    <property type="match status" value="1"/>
</dbReference>
<dbReference type="Pfam" id="PF01019">
    <property type="entry name" value="G_glu_transpept"/>
    <property type="match status" value="1"/>
</dbReference>
<dbReference type="InterPro" id="IPR051792">
    <property type="entry name" value="GGT_bact"/>
</dbReference>
<dbReference type="HOGENOM" id="CLU_014813_0_3_3"/>
<dbReference type="PANTHER" id="PTHR43199:SF1">
    <property type="entry name" value="GLUTATHIONE HYDROLASE PROENZYME"/>
    <property type="match status" value="1"/>
</dbReference>
<comment type="similarity">
    <text evidence="1">Belongs to the gamma-glutamyltransferase family.</text>
</comment>
<dbReference type="OrthoDB" id="9781342at2"/>
<dbReference type="AlphaFoldDB" id="U5QIQ3"/>
<dbReference type="InterPro" id="IPR029055">
    <property type="entry name" value="Ntn_hydrolases_N"/>
</dbReference>
<evidence type="ECO:0000256" key="4">
    <source>
        <dbReference type="ARBA" id="ARBA00023145"/>
    </source>
</evidence>
<sequence>MLYCANVRRREPTQHVTHGAVAAGHPQTAAAGIEILRQGGNAFDAAIAALLAACVAEATLTSLGGAGFLLAHTATGESVLFDFFSQTPGERRSEREVHFYPVAVDFGDAVQEFHIGPGSMAVPGTVAGVFHIHGRLGRLPMAKVAAPAIELARRGLEIDPFQSFCRGILEPILLATPGARALFVPQGHLQKPGEPWAAPELADTLDWLVAEGPDVFYRGEIAHRLVADSERLGGHLTAKDLRTYRVIEREPLRWPYRDRSLLTNPAPSAGGTLICFALQLLSHFDIGTLRFGTAAHLELLTEVMRLTDEARRADFKRQDNTFLSPVVLDRYGSRLRRHWGSTTHISVLDAEGNAASVTSTNGEGSAYVIPGTGIMINNMLGEEDLHPEGFDQWPVGRRIASMMAPSIVLRDGEPEIVLGSGGSKRIRTALLQVLANLIDFQMPLAQAIASPRIHWENHILHLEPDLQPPLHLEDSSAVLWREQNFYFGGVHTVRRTGQGLEAEGDHRRSGTALLL</sequence>
<organism evidence="5 6">
    <name type="scientific">Gloeobacter kilaueensis (strain ATCC BAA-2537 / CCAP 1431/1 / ULC 316 / JS1)</name>
    <dbReference type="NCBI Taxonomy" id="1183438"/>
    <lineage>
        <taxon>Bacteria</taxon>
        <taxon>Bacillati</taxon>
        <taxon>Cyanobacteriota</taxon>
        <taxon>Cyanophyceae</taxon>
        <taxon>Gloeobacterales</taxon>
        <taxon>Gloeobacteraceae</taxon>
        <taxon>Gloeobacter</taxon>
    </lineage>
</organism>
<accession>U5QIQ3</accession>
<dbReference type="InterPro" id="IPR043138">
    <property type="entry name" value="GGT_lsub"/>
</dbReference>